<accession>A0ABQ4Z7N4</accession>
<feature type="domain" description="Replication protein A 70 kDa DNA-binding subunit B/D first OB fold" evidence="1">
    <location>
        <begin position="288"/>
        <end position="387"/>
    </location>
</feature>
<keyword evidence="3" id="KW-0547">Nucleotide-binding</keyword>
<keyword evidence="3" id="KW-0378">Hydrolase</keyword>
<dbReference type="Proteomes" id="UP001151760">
    <property type="component" value="Unassembled WGS sequence"/>
</dbReference>
<dbReference type="InterPro" id="IPR003871">
    <property type="entry name" value="RFA1B/D_OB_1st"/>
</dbReference>
<name>A0ABQ4Z7N4_9ASTR</name>
<evidence type="ECO:0000313" key="4">
    <source>
        <dbReference type="Proteomes" id="UP001151760"/>
    </source>
</evidence>
<protein>
    <submittedName>
        <fullName evidence="3">DNA helicase</fullName>
    </submittedName>
</protein>
<feature type="domain" description="DNA helicase Pif1-like 2B" evidence="2">
    <location>
        <begin position="200"/>
        <end position="246"/>
    </location>
</feature>
<dbReference type="GO" id="GO:0004386">
    <property type="term" value="F:helicase activity"/>
    <property type="evidence" value="ECO:0007669"/>
    <property type="project" value="UniProtKB-KW"/>
</dbReference>
<dbReference type="Pfam" id="PF02721">
    <property type="entry name" value="DUF223"/>
    <property type="match status" value="1"/>
</dbReference>
<evidence type="ECO:0000259" key="1">
    <source>
        <dbReference type="Pfam" id="PF02721"/>
    </source>
</evidence>
<comment type="caution">
    <text evidence="3">The sequence shown here is derived from an EMBL/GenBank/DDBJ whole genome shotgun (WGS) entry which is preliminary data.</text>
</comment>
<keyword evidence="4" id="KW-1185">Reference proteome</keyword>
<dbReference type="Pfam" id="PF21530">
    <property type="entry name" value="Pif1_2B_dom"/>
    <property type="match status" value="1"/>
</dbReference>
<evidence type="ECO:0000313" key="3">
    <source>
        <dbReference type="EMBL" id="GJS85835.1"/>
    </source>
</evidence>
<dbReference type="Gene3D" id="3.40.50.460">
    <property type="entry name" value="Phosphofructokinase domain"/>
    <property type="match status" value="1"/>
</dbReference>
<dbReference type="InterPro" id="IPR049163">
    <property type="entry name" value="Pif1-like_2B_dom"/>
</dbReference>
<dbReference type="InterPro" id="IPR012340">
    <property type="entry name" value="NA-bd_OB-fold"/>
</dbReference>
<dbReference type="EMBL" id="BQNB010011079">
    <property type="protein sequence ID" value="GJS85835.1"/>
    <property type="molecule type" value="Genomic_DNA"/>
</dbReference>
<dbReference type="SUPFAM" id="SSF50249">
    <property type="entry name" value="Nucleic acid-binding proteins"/>
    <property type="match status" value="2"/>
</dbReference>
<dbReference type="PANTHER" id="PTHR10492:SF96">
    <property type="entry name" value="ATP-DEPENDENT DNA HELICASE"/>
    <property type="match status" value="1"/>
</dbReference>
<dbReference type="InterPro" id="IPR027417">
    <property type="entry name" value="P-loop_NTPase"/>
</dbReference>
<reference evidence="3" key="1">
    <citation type="journal article" date="2022" name="Int. J. Mol. Sci.">
        <title>Draft Genome of Tanacetum Coccineum: Genomic Comparison of Closely Related Tanacetum-Family Plants.</title>
        <authorList>
            <person name="Yamashiro T."/>
            <person name="Shiraishi A."/>
            <person name="Nakayama K."/>
            <person name="Satake H."/>
        </authorList>
    </citation>
    <scope>NUCLEOTIDE SEQUENCE</scope>
</reference>
<sequence>MGGLGRRGRARAQKAGERAKRAWAQTTSLLKHGSNWAVPNGRVANNGHGYTTGTCSLPETDTKKVTYYITNVIWKHADLGYNYGVIMIPEGLIDSIPEPDKADSQNTFDVNIPDEFYIPDSDAALANLINFIYDQMTLQTPTATDLQKKVIACPKNESADMINAKVLSMLNGQQQVYVSLDEATPHVNDGGETELLYPPEYLNLLNFAGFPPHRLELKVGAPIILLRNLNISGGLCNGTRLIVTQLLNKVIEARIITGTIIPMTEAKDPAMAPVDKGKLPLIEANTVSIADIKPTETNQTIDVRVYRKWVAKNVKTHVASNFCAILLDRKGDAIQANMDLTDLDNFNRQLQLNNAYRISCFKCEPIKIWDRTLPNNTTLLFGKYTSIIPISNTNFPEHYFNFVAYNEVNERADIPGAPLIDYIGCIYRISDPIRSGDATRARRTRRIIDIQNLDGINLPFLIWGDEAENFDMNQYEKMEKPVIIALSSAWATKRYGGVQINATSATHYYLNPNIPEATYIRNV</sequence>
<dbReference type="SUPFAM" id="SSF52540">
    <property type="entry name" value="P-loop containing nucleoside triphosphate hydrolases"/>
    <property type="match status" value="1"/>
</dbReference>
<gene>
    <name evidence="3" type="ORF">Tco_0752376</name>
</gene>
<dbReference type="InterPro" id="IPR035966">
    <property type="entry name" value="PKF_sf"/>
</dbReference>
<keyword evidence="3" id="KW-0067">ATP-binding</keyword>
<proteinExistence type="predicted"/>
<keyword evidence="3" id="KW-0347">Helicase</keyword>
<dbReference type="PANTHER" id="PTHR10492">
    <property type="match status" value="1"/>
</dbReference>
<reference evidence="3" key="2">
    <citation type="submission" date="2022-01" db="EMBL/GenBank/DDBJ databases">
        <authorList>
            <person name="Yamashiro T."/>
            <person name="Shiraishi A."/>
            <person name="Satake H."/>
            <person name="Nakayama K."/>
        </authorList>
    </citation>
    <scope>NUCLEOTIDE SEQUENCE</scope>
</reference>
<evidence type="ECO:0000259" key="2">
    <source>
        <dbReference type="Pfam" id="PF21530"/>
    </source>
</evidence>
<dbReference type="SUPFAM" id="SSF53784">
    <property type="entry name" value="Phosphofructokinase"/>
    <property type="match status" value="1"/>
</dbReference>
<dbReference type="Gene3D" id="2.40.50.140">
    <property type="entry name" value="Nucleic acid-binding proteins"/>
    <property type="match status" value="2"/>
</dbReference>
<organism evidence="3 4">
    <name type="scientific">Tanacetum coccineum</name>
    <dbReference type="NCBI Taxonomy" id="301880"/>
    <lineage>
        <taxon>Eukaryota</taxon>
        <taxon>Viridiplantae</taxon>
        <taxon>Streptophyta</taxon>
        <taxon>Embryophyta</taxon>
        <taxon>Tracheophyta</taxon>
        <taxon>Spermatophyta</taxon>
        <taxon>Magnoliopsida</taxon>
        <taxon>eudicotyledons</taxon>
        <taxon>Gunneridae</taxon>
        <taxon>Pentapetalae</taxon>
        <taxon>asterids</taxon>
        <taxon>campanulids</taxon>
        <taxon>Asterales</taxon>
        <taxon>Asteraceae</taxon>
        <taxon>Asteroideae</taxon>
        <taxon>Anthemideae</taxon>
        <taxon>Anthemidinae</taxon>
        <taxon>Tanacetum</taxon>
    </lineage>
</organism>